<accession>A0A699ZKX6</accession>
<dbReference type="AlphaFoldDB" id="A0A699ZKX6"/>
<feature type="compositionally biased region" description="Low complexity" evidence="1">
    <location>
        <begin position="93"/>
        <end position="108"/>
    </location>
</feature>
<keyword evidence="3" id="KW-1185">Reference proteome</keyword>
<name>A0A699ZKX6_HAELA</name>
<dbReference type="EMBL" id="BLLF01001419">
    <property type="protein sequence ID" value="GFH19178.1"/>
    <property type="molecule type" value="Genomic_DNA"/>
</dbReference>
<sequence>MAGDPVEINPSVGTGFKVMTVDEWAERWKPNPDFPSCLGCSSNNTKEHYFTQTWCSWREYHDPDFKTPEQWEKEEWTARTKAEMFAMFQAKQRQAQAAAGGSAAGQLATPGERQLLQAA</sequence>
<gene>
    <name evidence="2" type="ORF">HaLaN_16084</name>
</gene>
<protein>
    <submittedName>
        <fullName evidence="2">Uncharacterized protein</fullName>
    </submittedName>
</protein>
<feature type="region of interest" description="Disordered" evidence="1">
    <location>
        <begin position="93"/>
        <end position="119"/>
    </location>
</feature>
<proteinExistence type="predicted"/>
<dbReference type="Proteomes" id="UP000485058">
    <property type="component" value="Unassembled WGS sequence"/>
</dbReference>
<reference evidence="2 3" key="1">
    <citation type="submission" date="2020-02" db="EMBL/GenBank/DDBJ databases">
        <title>Draft genome sequence of Haematococcus lacustris strain NIES-144.</title>
        <authorList>
            <person name="Morimoto D."/>
            <person name="Nakagawa S."/>
            <person name="Yoshida T."/>
            <person name="Sawayama S."/>
        </authorList>
    </citation>
    <scope>NUCLEOTIDE SEQUENCE [LARGE SCALE GENOMIC DNA]</scope>
    <source>
        <strain evidence="2 3">NIES-144</strain>
    </source>
</reference>
<comment type="caution">
    <text evidence="2">The sequence shown here is derived from an EMBL/GenBank/DDBJ whole genome shotgun (WGS) entry which is preliminary data.</text>
</comment>
<evidence type="ECO:0000313" key="3">
    <source>
        <dbReference type="Proteomes" id="UP000485058"/>
    </source>
</evidence>
<organism evidence="2 3">
    <name type="scientific">Haematococcus lacustris</name>
    <name type="common">Green alga</name>
    <name type="synonym">Haematococcus pluvialis</name>
    <dbReference type="NCBI Taxonomy" id="44745"/>
    <lineage>
        <taxon>Eukaryota</taxon>
        <taxon>Viridiplantae</taxon>
        <taxon>Chlorophyta</taxon>
        <taxon>core chlorophytes</taxon>
        <taxon>Chlorophyceae</taxon>
        <taxon>CS clade</taxon>
        <taxon>Chlamydomonadales</taxon>
        <taxon>Haematococcaceae</taxon>
        <taxon>Haematococcus</taxon>
    </lineage>
</organism>
<evidence type="ECO:0000256" key="1">
    <source>
        <dbReference type="SAM" id="MobiDB-lite"/>
    </source>
</evidence>
<evidence type="ECO:0000313" key="2">
    <source>
        <dbReference type="EMBL" id="GFH19178.1"/>
    </source>
</evidence>